<evidence type="ECO:0000313" key="7">
    <source>
        <dbReference type="Proteomes" id="UP001156905"/>
    </source>
</evidence>
<accession>A0ABQ6B7U4</accession>
<dbReference type="EMBL" id="BSOW01000034">
    <property type="protein sequence ID" value="GLR90487.1"/>
    <property type="molecule type" value="Genomic_DNA"/>
</dbReference>
<dbReference type="Pfam" id="PF00004">
    <property type="entry name" value="AAA"/>
    <property type="match status" value="2"/>
</dbReference>
<keyword evidence="4" id="KW-1133">Transmembrane helix</keyword>
<dbReference type="RefSeq" id="WP_284273422.1">
    <property type="nucleotide sequence ID" value="NZ_BSOW01000034.1"/>
</dbReference>
<feature type="domain" description="AAA+ ATPase" evidence="5">
    <location>
        <begin position="143"/>
        <end position="280"/>
    </location>
</feature>
<gene>
    <name evidence="6" type="ORF">GCM10007857_72020</name>
</gene>
<dbReference type="CDD" id="cd00009">
    <property type="entry name" value="AAA"/>
    <property type="match status" value="2"/>
</dbReference>
<dbReference type="InterPro" id="IPR003959">
    <property type="entry name" value="ATPase_AAA_core"/>
</dbReference>
<dbReference type="PANTHER" id="PTHR43392:SF2">
    <property type="entry name" value="AAA-TYPE ATPASE FAMILY PROTEIN _ ANKYRIN REPEAT FAMILY PROTEIN"/>
    <property type="match status" value="1"/>
</dbReference>
<dbReference type="InterPro" id="IPR000641">
    <property type="entry name" value="CbxX/CfxQ"/>
</dbReference>
<comment type="caution">
    <text evidence="6">The sequence shown here is derived from an EMBL/GenBank/DDBJ whole genome shotgun (WGS) entry which is preliminary data.</text>
</comment>
<sequence length="899" mass="97779">MKNFFRNSPMVAMCVAMIVAAVATNWILNPKSGPFSALTWANSLTVGAVLLIMVAGVALTYVAMRLASDPTGFGLVPVGEGYTVGRRLNVESPSVSVRSADEVLDELDQMIGLSSVKEEVNKLLAGIEVERKRREQGLPVAKVSRHMVFTGPPGVGKTEIARALGEIYRSLKVLRKGHVVEVQRADLVAGYIGQTAMKTLDKCKEALDGILFVDEAYSLAGEGKDFGHEAIATLIKFMEDNRDRIMVIAAGYPNEMRRFIATNPGLASRFNRTIEFPAYEPKELAAILRLMAKRQHAELPDVLEQSLVPWIETQWRSEGWGNAREMRNLLDKACEAQSLRVAADPTADISKVELVDFESVGVPLVRTNVPPPAPPPVPTTPTPAPIVVEHALVPSSPDHSAPRAGRRLKVEATIPPERTLDQALDRLEEMVGLEPVKAEVNRIMSALEVERLRREQGLVVAPISRHMVFTGPPGVGKTEVARALGEIYRSLNVLRKGHLVETDRSGLVAGYIGQTAPKTLDKCREALDGILFIDEAYSLSRPGNDFGQEAIDTLLKFMEDNRDRIVVIVAGYPNEMQRFINSNPGLSSRFTKTIAFPPYAANELAAILRVMAKRQNFVLPDDLESSLGPWIKVGMRNKSWGQAREMRTLLERAREAQATRIAHDPSGDVRQLAMADIDAAIQISGYRETVREKISDTIVGIPALPRSVTPLSEGTSALQAAVVTIQIEGGHGSGFFISKDGYLLTNHHVVAENKFVAVKLTTGRQLPGEVLRTNKTRDIALVKVNESGMPALPLRLDAPEVASEVYAVGTPRDEKYSTTITKGIVSAYRTENDLSLMQSDVAIHPGNSGGPMVDGFGNVVAASVAGLTISGVSVSINFFIPIADALKFLAVELVNQDVA</sequence>
<evidence type="ECO:0000259" key="5">
    <source>
        <dbReference type="SMART" id="SM00382"/>
    </source>
</evidence>
<dbReference type="SUPFAM" id="SSF52540">
    <property type="entry name" value="P-loop containing nucleoside triphosphate hydrolases"/>
    <property type="match status" value="2"/>
</dbReference>
<feature type="domain" description="AAA+ ATPase" evidence="5">
    <location>
        <begin position="463"/>
        <end position="600"/>
    </location>
</feature>
<keyword evidence="4" id="KW-0472">Membrane</keyword>
<dbReference type="Gene3D" id="1.10.8.60">
    <property type="match status" value="2"/>
</dbReference>
<proteinExistence type="inferred from homology"/>
<keyword evidence="4" id="KW-0812">Transmembrane</keyword>
<evidence type="ECO:0000313" key="6">
    <source>
        <dbReference type="EMBL" id="GLR90487.1"/>
    </source>
</evidence>
<dbReference type="Gene3D" id="3.40.50.300">
    <property type="entry name" value="P-loop containing nucleotide triphosphate hydrolases"/>
    <property type="match status" value="2"/>
</dbReference>
<dbReference type="Gene3D" id="2.40.10.120">
    <property type="match status" value="1"/>
</dbReference>
<organism evidence="6 7">
    <name type="scientific">Bradyrhizobium iriomotense</name>
    <dbReference type="NCBI Taxonomy" id="441950"/>
    <lineage>
        <taxon>Bacteria</taxon>
        <taxon>Pseudomonadati</taxon>
        <taxon>Pseudomonadota</taxon>
        <taxon>Alphaproteobacteria</taxon>
        <taxon>Hyphomicrobiales</taxon>
        <taxon>Nitrobacteraceae</taxon>
        <taxon>Bradyrhizobium</taxon>
    </lineage>
</organism>
<name>A0ABQ6B7U4_9BRAD</name>
<evidence type="ECO:0000256" key="4">
    <source>
        <dbReference type="SAM" id="Phobius"/>
    </source>
</evidence>
<dbReference type="SUPFAM" id="SSF50494">
    <property type="entry name" value="Trypsin-like serine proteases"/>
    <property type="match status" value="1"/>
</dbReference>
<reference evidence="7" key="1">
    <citation type="journal article" date="2019" name="Int. J. Syst. Evol. Microbiol.">
        <title>The Global Catalogue of Microorganisms (GCM) 10K type strain sequencing project: providing services to taxonomists for standard genome sequencing and annotation.</title>
        <authorList>
            <consortium name="The Broad Institute Genomics Platform"/>
            <consortium name="The Broad Institute Genome Sequencing Center for Infectious Disease"/>
            <person name="Wu L."/>
            <person name="Ma J."/>
        </authorList>
    </citation>
    <scope>NUCLEOTIDE SEQUENCE [LARGE SCALE GENOMIC DNA]</scope>
    <source>
        <strain evidence="7">NBRC 102520</strain>
    </source>
</reference>
<evidence type="ECO:0000256" key="1">
    <source>
        <dbReference type="ARBA" id="ARBA00010378"/>
    </source>
</evidence>
<protein>
    <recommendedName>
        <fullName evidence="5">AAA+ ATPase domain-containing protein</fullName>
    </recommendedName>
</protein>
<dbReference type="InterPro" id="IPR041627">
    <property type="entry name" value="AAA_lid_6"/>
</dbReference>
<dbReference type="Pfam" id="PF13365">
    <property type="entry name" value="Trypsin_2"/>
    <property type="match status" value="1"/>
</dbReference>
<dbReference type="InterPro" id="IPR050773">
    <property type="entry name" value="CbxX/CfxQ_RuBisCO_ESX"/>
</dbReference>
<evidence type="ECO:0000256" key="2">
    <source>
        <dbReference type="ARBA" id="ARBA00022741"/>
    </source>
</evidence>
<dbReference type="InterPro" id="IPR027417">
    <property type="entry name" value="P-loop_NTPase"/>
</dbReference>
<evidence type="ECO:0000256" key="3">
    <source>
        <dbReference type="ARBA" id="ARBA00022840"/>
    </source>
</evidence>
<dbReference type="Pfam" id="PF17866">
    <property type="entry name" value="AAA_lid_6"/>
    <property type="match status" value="2"/>
</dbReference>
<dbReference type="InterPro" id="IPR003593">
    <property type="entry name" value="AAA+_ATPase"/>
</dbReference>
<comment type="similarity">
    <text evidence="1">Belongs to the CbxX/CfxQ family.</text>
</comment>
<keyword evidence="2" id="KW-0547">Nucleotide-binding</keyword>
<dbReference type="SMART" id="SM00382">
    <property type="entry name" value="AAA"/>
    <property type="match status" value="2"/>
</dbReference>
<dbReference type="PANTHER" id="PTHR43392">
    <property type="entry name" value="AAA-TYPE ATPASE FAMILY PROTEIN / ANKYRIN REPEAT FAMILY PROTEIN"/>
    <property type="match status" value="1"/>
</dbReference>
<feature type="transmembrane region" description="Helical" evidence="4">
    <location>
        <begin position="9"/>
        <end position="28"/>
    </location>
</feature>
<feature type="transmembrane region" description="Helical" evidence="4">
    <location>
        <begin position="40"/>
        <end position="63"/>
    </location>
</feature>
<dbReference type="PRINTS" id="PR00819">
    <property type="entry name" value="CBXCFQXSUPER"/>
</dbReference>
<keyword evidence="3" id="KW-0067">ATP-binding</keyword>
<keyword evidence="7" id="KW-1185">Reference proteome</keyword>
<dbReference type="Proteomes" id="UP001156905">
    <property type="component" value="Unassembled WGS sequence"/>
</dbReference>
<dbReference type="InterPro" id="IPR009003">
    <property type="entry name" value="Peptidase_S1_PA"/>
</dbReference>